<evidence type="ECO:0000313" key="1">
    <source>
        <dbReference type="EMBL" id="ETV82545.1"/>
    </source>
</evidence>
<proteinExistence type="predicted"/>
<protein>
    <submittedName>
        <fullName evidence="1">Uncharacterized protein</fullName>
    </submittedName>
</protein>
<accession>W4GS55</accession>
<name>W4GS55_APHAT</name>
<organism evidence="1">
    <name type="scientific">Aphanomyces astaci</name>
    <name type="common">Crayfish plague agent</name>
    <dbReference type="NCBI Taxonomy" id="112090"/>
    <lineage>
        <taxon>Eukaryota</taxon>
        <taxon>Sar</taxon>
        <taxon>Stramenopiles</taxon>
        <taxon>Oomycota</taxon>
        <taxon>Saprolegniomycetes</taxon>
        <taxon>Saprolegniales</taxon>
        <taxon>Verrucalvaceae</taxon>
        <taxon>Aphanomyces</taxon>
    </lineage>
</organism>
<dbReference type="GeneID" id="20807145"/>
<reference evidence="1" key="1">
    <citation type="submission" date="2013-12" db="EMBL/GenBank/DDBJ databases">
        <title>The Genome Sequence of Aphanomyces astaci APO3.</title>
        <authorList>
            <consortium name="The Broad Institute Genomics Platform"/>
            <person name="Russ C."/>
            <person name="Tyler B."/>
            <person name="van West P."/>
            <person name="Dieguez-Uribeondo J."/>
            <person name="Young S.K."/>
            <person name="Zeng Q."/>
            <person name="Gargeya S."/>
            <person name="Fitzgerald M."/>
            <person name="Abouelleil A."/>
            <person name="Alvarado L."/>
            <person name="Chapman S.B."/>
            <person name="Gainer-Dewar J."/>
            <person name="Goldberg J."/>
            <person name="Griggs A."/>
            <person name="Gujja S."/>
            <person name="Hansen M."/>
            <person name="Howarth C."/>
            <person name="Imamovic A."/>
            <person name="Ireland A."/>
            <person name="Larimer J."/>
            <person name="McCowan C."/>
            <person name="Murphy C."/>
            <person name="Pearson M."/>
            <person name="Poon T.W."/>
            <person name="Priest M."/>
            <person name="Roberts A."/>
            <person name="Saif S."/>
            <person name="Shea T."/>
            <person name="Sykes S."/>
            <person name="Wortman J."/>
            <person name="Nusbaum C."/>
            <person name="Birren B."/>
        </authorList>
    </citation>
    <scope>NUCLEOTIDE SEQUENCE [LARGE SCALE GENOMIC DNA]</scope>
    <source>
        <strain evidence="1">APO3</strain>
    </source>
</reference>
<dbReference type="RefSeq" id="XP_009828214.1">
    <property type="nucleotide sequence ID" value="XM_009829912.1"/>
</dbReference>
<sequence>MEMALTRGTKDCNIQRLQQMSSIGRFHAMVRGTAIEHHYGWMSTTSFEFPFAKGNKPRVENGGVHERLWCRGHEGAVYRDERRWDKRAIRSRSHHDCQVISLCVLLDPHAAGPANSNDAFGLCLGLEACLVVVVYLPRRTVEPNIGF</sequence>
<gene>
    <name evidence="1" type="ORF">H257_05149</name>
</gene>
<dbReference type="AlphaFoldDB" id="W4GS55"/>
<dbReference type="VEuPathDB" id="FungiDB:H257_05149"/>
<dbReference type="EMBL" id="KI913122">
    <property type="protein sequence ID" value="ETV82545.1"/>
    <property type="molecule type" value="Genomic_DNA"/>
</dbReference>